<evidence type="ECO:0000256" key="1">
    <source>
        <dbReference type="SAM" id="Coils"/>
    </source>
</evidence>
<feature type="region of interest" description="Disordered" evidence="2">
    <location>
        <begin position="1"/>
        <end position="30"/>
    </location>
</feature>
<dbReference type="EMBL" id="JBHSPR010000010">
    <property type="protein sequence ID" value="MFC6017225.1"/>
    <property type="molecule type" value="Genomic_DNA"/>
</dbReference>
<keyword evidence="4" id="KW-1185">Reference proteome</keyword>
<dbReference type="RefSeq" id="WP_377421330.1">
    <property type="nucleotide sequence ID" value="NZ_JBHSPR010000010.1"/>
</dbReference>
<feature type="compositionally biased region" description="Basic and acidic residues" evidence="2">
    <location>
        <begin position="21"/>
        <end position="30"/>
    </location>
</feature>
<organism evidence="3 4">
    <name type="scientific">Plantactinospora solaniradicis</name>
    <dbReference type="NCBI Taxonomy" id="1723736"/>
    <lineage>
        <taxon>Bacteria</taxon>
        <taxon>Bacillati</taxon>
        <taxon>Actinomycetota</taxon>
        <taxon>Actinomycetes</taxon>
        <taxon>Micromonosporales</taxon>
        <taxon>Micromonosporaceae</taxon>
        <taxon>Plantactinospora</taxon>
    </lineage>
</organism>
<sequence length="192" mass="20790">MVDATAAERQRRYRRRQAAHKAGDHSECDPARCDPSTVTVTATVTQDPVTVTAPILGVRGRRLWRQFTADGSELRPAEQVLLEEACRLADRLDRLDAMLRGDEDAWARFHSLNEDGSIVQVVINNLLSEARQQQSVLKQLLAELRQARSVGLGLPGVQPTPEPAKGGAADVPAGVASIAARIARKRGDQAAG</sequence>
<gene>
    <name evidence="3" type="ORF">ACFP2T_13535</name>
</gene>
<evidence type="ECO:0000313" key="4">
    <source>
        <dbReference type="Proteomes" id="UP001596203"/>
    </source>
</evidence>
<comment type="caution">
    <text evidence="3">The sequence shown here is derived from an EMBL/GenBank/DDBJ whole genome shotgun (WGS) entry which is preliminary data.</text>
</comment>
<feature type="coiled-coil region" evidence="1">
    <location>
        <begin position="123"/>
        <end position="150"/>
    </location>
</feature>
<protein>
    <recommendedName>
        <fullName evidence="5">Terminase small subunit</fullName>
    </recommendedName>
</protein>
<evidence type="ECO:0008006" key="5">
    <source>
        <dbReference type="Google" id="ProtNLM"/>
    </source>
</evidence>
<dbReference type="Proteomes" id="UP001596203">
    <property type="component" value="Unassembled WGS sequence"/>
</dbReference>
<keyword evidence="1" id="KW-0175">Coiled coil</keyword>
<accession>A0ABW1K6W9</accession>
<name>A0ABW1K6W9_9ACTN</name>
<evidence type="ECO:0000313" key="3">
    <source>
        <dbReference type="EMBL" id="MFC6017225.1"/>
    </source>
</evidence>
<feature type="compositionally biased region" description="Basic and acidic residues" evidence="2">
    <location>
        <begin position="1"/>
        <end position="10"/>
    </location>
</feature>
<proteinExistence type="predicted"/>
<reference evidence="4" key="1">
    <citation type="journal article" date="2019" name="Int. J. Syst. Evol. Microbiol.">
        <title>The Global Catalogue of Microorganisms (GCM) 10K type strain sequencing project: providing services to taxonomists for standard genome sequencing and annotation.</title>
        <authorList>
            <consortium name="The Broad Institute Genomics Platform"/>
            <consortium name="The Broad Institute Genome Sequencing Center for Infectious Disease"/>
            <person name="Wu L."/>
            <person name="Ma J."/>
        </authorList>
    </citation>
    <scope>NUCLEOTIDE SEQUENCE [LARGE SCALE GENOMIC DNA]</scope>
    <source>
        <strain evidence="4">ZS-35-S2</strain>
    </source>
</reference>
<evidence type="ECO:0000256" key="2">
    <source>
        <dbReference type="SAM" id="MobiDB-lite"/>
    </source>
</evidence>